<sequence length="126" mass="13416">MDIMDVIGDVLVIFGALNFAICAMGLITFYDFYARVSAVGTAAGFGISFVVLGVWFKDPSLAGFFVALVAILLLLGTSALGSMFIARSAALRGTQMTRPVADELGVLTPEQFEARMSGRDAPVEER</sequence>
<dbReference type="STRING" id="38302.SAMN04488535_1748"/>
<feature type="transmembrane region" description="Helical" evidence="2">
    <location>
        <begin position="6"/>
        <end position="29"/>
    </location>
</feature>
<dbReference type="RefSeq" id="WP_092151307.1">
    <property type="nucleotide sequence ID" value="NZ_LT629700.1"/>
</dbReference>
<evidence type="ECO:0000256" key="1">
    <source>
        <dbReference type="ARBA" id="ARBA00008404"/>
    </source>
</evidence>
<accession>A0A1G9Q4H2</accession>
<comment type="similarity">
    <text evidence="1">Belongs to the CPA3 antiporters (TC 2.A.63) subunit G family.</text>
</comment>
<keyword evidence="4" id="KW-1185">Reference proteome</keyword>
<dbReference type="EMBL" id="LT629700">
    <property type="protein sequence ID" value="SDM05803.1"/>
    <property type="molecule type" value="Genomic_DNA"/>
</dbReference>
<protein>
    <submittedName>
        <fullName evidence="3">Multicomponent Na+:H+ antiporter subunit G</fullName>
    </submittedName>
</protein>
<dbReference type="GO" id="GO:0015385">
    <property type="term" value="F:sodium:proton antiporter activity"/>
    <property type="evidence" value="ECO:0007669"/>
    <property type="project" value="TreeGrafter"/>
</dbReference>
<proteinExistence type="inferred from homology"/>
<evidence type="ECO:0000313" key="3">
    <source>
        <dbReference type="EMBL" id="SDM05803.1"/>
    </source>
</evidence>
<dbReference type="InterPro" id="IPR005133">
    <property type="entry name" value="PhaG_MnhG_YufB"/>
</dbReference>
<gene>
    <name evidence="3" type="ORF">SAMN04488535_1748</name>
</gene>
<dbReference type="Pfam" id="PF03334">
    <property type="entry name" value="PhaG_MnhG_YufB"/>
    <property type="match status" value="1"/>
</dbReference>
<keyword evidence="2" id="KW-0472">Membrane</keyword>
<dbReference type="OrthoDB" id="3430023at2"/>
<dbReference type="AlphaFoldDB" id="A0A1G9Q4H2"/>
<reference evidence="4" key="1">
    <citation type="submission" date="2016-10" db="EMBL/GenBank/DDBJ databases">
        <authorList>
            <person name="Varghese N."/>
            <person name="Submissions S."/>
        </authorList>
    </citation>
    <scope>NUCLEOTIDE SEQUENCE [LARGE SCALE GENOMIC DNA]</scope>
    <source>
        <strain evidence="4">DSM 20632</strain>
    </source>
</reference>
<evidence type="ECO:0000256" key="2">
    <source>
        <dbReference type="SAM" id="Phobius"/>
    </source>
</evidence>
<dbReference type="PANTHER" id="PTHR34703">
    <property type="entry name" value="ANTIPORTER SUBUNIT MNHG2-RELATED"/>
    <property type="match status" value="1"/>
</dbReference>
<dbReference type="Proteomes" id="UP000199350">
    <property type="component" value="Chromosome I"/>
</dbReference>
<dbReference type="PANTHER" id="PTHR34703:SF1">
    <property type="entry name" value="ANTIPORTER SUBUNIT MNHG2-RELATED"/>
    <property type="match status" value="1"/>
</dbReference>
<keyword evidence="2" id="KW-0812">Transmembrane</keyword>
<evidence type="ECO:0000313" key="4">
    <source>
        <dbReference type="Proteomes" id="UP000199350"/>
    </source>
</evidence>
<name>A0A1G9Q4H2_9CORY</name>
<feature type="transmembrane region" description="Helical" evidence="2">
    <location>
        <begin position="36"/>
        <end position="56"/>
    </location>
</feature>
<keyword evidence="2" id="KW-1133">Transmembrane helix</keyword>
<organism evidence="3 4">
    <name type="scientific">Corynebacterium mycetoides</name>
    <dbReference type="NCBI Taxonomy" id="38302"/>
    <lineage>
        <taxon>Bacteria</taxon>
        <taxon>Bacillati</taxon>
        <taxon>Actinomycetota</taxon>
        <taxon>Actinomycetes</taxon>
        <taxon>Mycobacteriales</taxon>
        <taxon>Corynebacteriaceae</taxon>
        <taxon>Corynebacterium</taxon>
    </lineage>
</organism>
<feature type="transmembrane region" description="Helical" evidence="2">
    <location>
        <begin position="62"/>
        <end position="86"/>
    </location>
</feature>